<proteinExistence type="inferred from homology"/>
<dbReference type="GO" id="GO:0004519">
    <property type="term" value="F:endonuclease activity"/>
    <property type="evidence" value="ECO:0007669"/>
    <property type="project" value="UniProtKB-KW"/>
</dbReference>
<reference evidence="13" key="1">
    <citation type="submission" date="2023-03" db="EMBL/GenBank/DDBJ databases">
        <title>Chitinimonas shenzhenensis gen. nov., sp. nov., a novel member of family Burkholderiaceae isolated from activated sludge collected in Shen Zhen, China.</title>
        <authorList>
            <person name="Wang X."/>
        </authorList>
    </citation>
    <scope>NUCLEOTIDE SEQUENCE</scope>
    <source>
        <strain evidence="13">DQS-5</strain>
    </source>
</reference>
<dbReference type="EC" id="3.1.-.-" evidence="10"/>
<evidence type="ECO:0000256" key="10">
    <source>
        <dbReference type="HAMAP-Rule" id="MF_01470"/>
    </source>
</evidence>
<dbReference type="Proteomes" id="UP001172778">
    <property type="component" value="Unassembled WGS sequence"/>
</dbReference>
<feature type="binding site" evidence="10">
    <location>
        <position position="181"/>
    </location>
    <ligand>
        <name>Mn(2+)</name>
        <dbReference type="ChEBI" id="CHEBI:29035"/>
    </ligand>
</feature>
<comment type="caution">
    <text evidence="13">The sequence shown here is derived from an EMBL/GenBank/DDBJ whole genome shotgun (WGS) entry which is preliminary data.</text>
</comment>
<feature type="binding site" evidence="10">
    <location>
        <position position="248"/>
    </location>
    <ligand>
        <name>Mn(2+)</name>
        <dbReference type="ChEBI" id="CHEBI:29035"/>
    </ligand>
</feature>
<keyword evidence="8 10" id="KW-0464">Manganese</keyword>
<dbReference type="Pfam" id="PF01867">
    <property type="entry name" value="Cas_Cas1"/>
    <property type="match status" value="1"/>
</dbReference>
<evidence type="ECO:0000256" key="5">
    <source>
        <dbReference type="ARBA" id="ARBA00022842"/>
    </source>
</evidence>
<dbReference type="Gene3D" id="3.100.10.20">
    <property type="entry name" value="CRISPR-associated endonuclease Cas1, N-terminal domain"/>
    <property type="match status" value="1"/>
</dbReference>
<dbReference type="HAMAP" id="MF_01470">
    <property type="entry name" value="Cas1"/>
    <property type="match status" value="1"/>
</dbReference>
<evidence type="ECO:0000256" key="8">
    <source>
        <dbReference type="ARBA" id="ARBA00023211"/>
    </source>
</evidence>
<evidence type="ECO:0000256" key="2">
    <source>
        <dbReference type="ARBA" id="ARBA00022723"/>
    </source>
</evidence>
<keyword evidence="1 10" id="KW-0540">Nuclease</keyword>
<evidence type="ECO:0000256" key="3">
    <source>
        <dbReference type="ARBA" id="ARBA00022759"/>
    </source>
</evidence>
<protein>
    <recommendedName>
        <fullName evidence="10">CRISPR-associated endonuclease Cas1</fullName>
        <ecNumber evidence="10">3.1.-.-</ecNumber>
    </recommendedName>
</protein>
<dbReference type="InterPro" id="IPR002729">
    <property type="entry name" value="CRISPR-assoc_Cas1"/>
</dbReference>
<dbReference type="Gene3D" id="1.20.120.920">
    <property type="entry name" value="CRISPR-associated endonuclease Cas1, C-terminal domain"/>
    <property type="match status" value="1"/>
</dbReference>
<evidence type="ECO:0000256" key="6">
    <source>
        <dbReference type="ARBA" id="ARBA00023118"/>
    </source>
</evidence>
<accession>A0ABT7E569</accession>
<dbReference type="PANTHER" id="PTHR34353:SF2">
    <property type="entry name" value="CRISPR-ASSOCIATED ENDONUCLEASE CAS1 1"/>
    <property type="match status" value="1"/>
</dbReference>
<keyword evidence="2 10" id="KW-0479">Metal-binding</keyword>
<gene>
    <name evidence="13" type="primary">cas1f</name>
    <name evidence="10" type="synonym">cas1</name>
    <name evidence="13" type="ORF">PZA18_21355</name>
</gene>
<evidence type="ECO:0000256" key="11">
    <source>
        <dbReference type="SAM" id="MobiDB-lite"/>
    </source>
</evidence>
<dbReference type="NCBIfam" id="TIGR00287">
    <property type="entry name" value="cas1"/>
    <property type="match status" value="1"/>
</dbReference>
<dbReference type="InterPro" id="IPR050646">
    <property type="entry name" value="Cas1"/>
</dbReference>
<dbReference type="InterPro" id="IPR019857">
    <property type="entry name" value="CRISPR-assoc_Cas1_YPEST-subtyp"/>
</dbReference>
<dbReference type="InterPro" id="IPR042206">
    <property type="entry name" value="CRISPR-assoc_Cas1_C"/>
</dbReference>
<comment type="similarity">
    <text evidence="10">Belongs to the CRISPR-associated endonuclease Cas1 family.</text>
</comment>
<evidence type="ECO:0000256" key="4">
    <source>
        <dbReference type="ARBA" id="ARBA00022801"/>
    </source>
</evidence>
<dbReference type="RefSeq" id="WP_284102913.1">
    <property type="nucleotide sequence ID" value="NZ_JARRAF010000042.1"/>
</dbReference>
<keyword evidence="12" id="KW-0812">Transmembrane</keyword>
<comment type="subunit">
    <text evidence="9 10">Homodimer, forms a heterotetramer with a Cas2 homodimer.</text>
</comment>
<feature type="region of interest" description="Disordered" evidence="11">
    <location>
        <begin position="314"/>
        <end position="344"/>
    </location>
</feature>
<feature type="binding site" evidence="10">
    <location>
        <position position="262"/>
    </location>
    <ligand>
        <name>Mn(2+)</name>
        <dbReference type="ChEBI" id="CHEBI:29035"/>
    </ligand>
</feature>
<evidence type="ECO:0000256" key="7">
    <source>
        <dbReference type="ARBA" id="ARBA00023125"/>
    </source>
</evidence>
<keyword evidence="5 10" id="KW-0460">Magnesium</keyword>
<dbReference type="EMBL" id="JARRAF010000042">
    <property type="protein sequence ID" value="MDK2126595.1"/>
    <property type="molecule type" value="Genomic_DNA"/>
</dbReference>
<evidence type="ECO:0000256" key="1">
    <source>
        <dbReference type="ARBA" id="ARBA00022722"/>
    </source>
</evidence>
<feature type="transmembrane region" description="Helical" evidence="12">
    <location>
        <begin position="225"/>
        <end position="247"/>
    </location>
</feature>
<name>A0ABT7E569_9NEIS</name>
<keyword evidence="14" id="KW-1185">Reference proteome</keyword>
<keyword evidence="12" id="KW-0472">Membrane</keyword>
<dbReference type="InterPro" id="IPR042211">
    <property type="entry name" value="CRISPR-assoc_Cas1_N"/>
</dbReference>
<dbReference type="PANTHER" id="PTHR34353">
    <property type="entry name" value="CRISPR-ASSOCIATED ENDONUCLEASE CAS1 1"/>
    <property type="match status" value="1"/>
</dbReference>
<keyword evidence="6 10" id="KW-0051">Antiviral defense</keyword>
<comment type="cofactor">
    <cofactor evidence="10">
        <name>Mg(2+)</name>
        <dbReference type="ChEBI" id="CHEBI:18420"/>
    </cofactor>
    <cofactor evidence="10">
        <name>Mn(2+)</name>
        <dbReference type="ChEBI" id="CHEBI:29035"/>
    </cofactor>
</comment>
<dbReference type="NCBIfam" id="TIGR03637">
    <property type="entry name" value="cas1_YPEST"/>
    <property type="match status" value="1"/>
</dbReference>
<organism evidence="13 14">
    <name type="scientific">Parachitinimonas caeni</name>
    <dbReference type="NCBI Taxonomy" id="3031301"/>
    <lineage>
        <taxon>Bacteria</taxon>
        <taxon>Pseudomonadati</taxon>
        <taxon>Pseudomonadota</taxon>
        <taxon>Betaproteobacteria</taxon>
        <taxon>Neisseriales</taxon>
        <taxon>Chitinibacteraceae</taxon>
        <taxon>Parachitinimonas</taxon>
    </lineage>
</organism>
<keyword evidence="7 10" id="KW-0238">DNA-binding</keyword>
<keyword evidence="3 10" id="KW-0255">Endonuclease</keyword>
<evidence type="ECO:0000256" key="9">
    <source>
        <dbReference type="ARBA" id="ARBA00038592"/>
    </source>
</evidence>
<evidence type="ECO:0000256" key="12">
    <source>
        <dbReference type="SAM" id="Phobius"/>
    </source>
</evidence>
<comment type="function">
    <text evidence="10">CRISPR (clustered regularly interspaced short palindromic repeat), is an adaptive immune system that provides protection against mobile genetic elements (viruses, transposable elements and conjugative plasmids). CRISPR clusters contain spacers, sequences complementary to antecedent mobile elements, and target invading nucleic acids. CRISPR clusters are transcribed and processed into CRISPR RNA (crRNA). Acts as a dsDNA endonuclease. Involved in the integration of spacer DNA into the CRISPR cassette.</text>
</comment>
<sequence length="344" mass="38855">MSERQKPRQILLSKRANIFYLEHVRVQQKDERVVYLTDTGDDIDRFFNIPERNTALILLGKGSSITDAAARRLAESNVLLGFCGSGGSPLFSLTEPVFLSPQSEYRPTEYMQAWVRHWFDEPSRQALARSLLHERIRHCQHHWQADAELRARQLLPPETAIARFQAGIEAANTSQDLLLAEAEWAKQLYATLARGYKLEFRREEGKGSQDSKADRVNSFLDHGNYLAYGLAAVALNGLGISFSFPLLHGKTRRGALVFDIADLIKDALVMPHAFACGTDRHCSDKDFRSQLIEHFHKADTLDFLFGFVKSLCEKSPQNQGDKPTPEKRSPSTESQGKPLKGKEE</sequence>
<evidence type="ECO:0000313" key="14">
    <source>
        <dbReference type="Proteomes" id="UP001172778"/>
    </source>
</evidence>
<keyword evidence="12" id="KW-1133">Transmembrane helix</keyword>
<evidence type="ECO:0000313" key="13">
    <source>
        <dbReference type="EMBL" id="MDK2126595.1"/>
    </source>
</evidence>
<keyword evidence="4 10" id="KW-0378">Hydrolase</keyword>